<dbReference type="GO" id="GO:0003887">
    <property type="term" value="F:DNA-directed DNA polymerase activity"/>
    <property type="evidence" value="ECO:0007669"/>
    <property type="project" value="UniProtKB-UniRule"/>
</dbReference>
<keyword evidence="7 9" id="KW-0239">DNA-directed DNA polymerase</keyword>
<accession>A0A1F7IBA0</accession>
<proteinExistence type="inferred from homology"/>
<organism evidence="13 14">
    <name type="scientific">Candidatus Roizmanbacteria bacterium RIFCSPHIGHO2_12_FULL_44_10</name>
    <dbReference type="NCBI Taxonomy" id="1802054"/>
    <lineage>
        <taxon>Bacteria</taxon>
        <taxon>Candidatus Roizmaniibacteriota</taxon>
    </lineage>
</organism>
<keyword evidence="5 9" id="KW-0548">Nucleotidyltransferase</keyword>
<evidence type="ECO:0000256" key="6">
    <source>
        <dbReference type="ARBA" id="ARBA00022705"/>
    </source>
</evidence>
<dbReference type="PANTHER" id="PTHR30478">
    <property type="entry name" value="DNA POLYMERASE III SUBUNIT BETA"/>
    <property type="match status" value="1"/>
</dbReference>
<dbReference type="GO" id="GO:0009360">
    <property type="term" value="C:DNA polymerase III complex"/>
    <property type="evidence" value="ECO:0007669"/>
    <property type="project" value="InterPro"/>
</dbReference>
<comment type="subunit">
    <text evidence="9">Forms a ring-shaped head-to-tail homodimer around DNA.</text>
</comment>
<dbReference type="SMART" id="SM00480">
    <property type="entry name" value="POL3Bc"/>
    <property type="match status" value="1"/>
</dbReference>
<comment type="subcellular location">
    <subcellularLocation>
        <location evidence="1 9">Cytoplasm</location>
    </subcellularLocation>
</comment>
<dbReference type="InterPro" id="IPR001001">
    <property type="entry name" value="DNA_polIII_beta"/>
</dbReference>
<dbReference type="Gene3D" id="3.70.10.10">
    <property type="match status" value="1"/>
</dbReference>
<dbReference type="Proteomes" id="UP000179024">
    <property type="component" value="Unassembled WGS sequence"/>
</dbReference>
<evidence type="ECO:0000256" key="7">
    <source>
        <dbReference type="ARBA" id="ARBA00022932"/>
    </source>
</evidence>
<sequence>MNITIQKDELEQRLSQAVKFVSTKTPTTQTIQGCFISIKNNGSFVLTTNLNDFFKAGIGPKIKEGGDAVFDIKKAIEFTSFLNPNEVNIYTEENSLVIEQGKTKGYFNTFPKEEFPQIPQTEGKDYPLTKKQLEAVGRVIYSASKDETRPILTGIYFSNKNGKSHIVTTDGFRLSLLEEEELKDLPQITIPAGIVNEVIKLATKDSKIKLKISDKEKLITFTLNNFTICSRVLDGDFPPFEKVVPKTSTTQLLLNKQEFIKNLRLVSVFAREQSDVVILDVQKKGFYLRPKFHEAKKTEIFQEPDEFKGEELKIAFNYKYILEFLNNTTPEKVVLEFTQSTAPGLFKGEKDPNLIHIIMPLRTDETTSD</sequence>
<comment type="similarity">
    <text evidence="2 9">Belongs to the beta sliding clamp family.</text>
</comment>
<protein>
    <recommendedName>
        <fullName evidence="9">Beta sliding clamp</fullName>
    </recommendedName>
</protein>
<dbReference type="PANTHER" id="PTHR30478:SF0">
    <property type="entry name" value="BETA SLIDING CLAMP"/>
    <property type="match status" value="1"/>
</dbReference>
<feature type="domain" description="DNA polymerase III beta sliding clamp C-terminal" evidence="12">
    <location>
        <begin position="242"/>
        <end position="362"/>
    </location>
</feature>
<reference evidence="13 14" key="1">
    <citation type="journal article" date="2016" name="Nat. Commun.">
        <title>Thousands of microbial genomes shed light on interconnected biogeochemical processes in an aquifer system.</title>
        <authorList>
            <person name="Anantharaman K."/>
            <person name="Brown C.T."/>
            <person name="Hug L.A."/>
            <person name="Sharon I."/>
            <person name="Castelle C.J."/>
            <person name="Probst A.J."/>
            <person name="Thomas B.C."/>
            <person name="Singh A."/>
            <person name="Wilkins M.J."/>
            <person name="Karaoz U."/>
            <person name="Brodie E.L."/>
            <person name="Williams K.H."/>
            <person name="Hubbard S.S."/>
            <person name="Banfield J.F."/>
        </authorList>
    </citation>
    <scope>NUCLEOTIDE SEQUENCE [LARGE SCALE GENOMIC DNA]</scope>
</reference>
<evidence type="ECO:0000259" key="10">
    <source>
        <dbReference type="Pfam" id="PF00712"/>
    </source>
</evidence>
<keyword evidence="8" id="KW-0238">DNA-binding</keyword>
<evidence type="ECO:0000256" key="4">
    <source>
        <dbReference type="ARBA" id="ARBA00022679"/>
    </source>
</evidence>
<dbReference type="InterPro" id="IPR022634">
    <property type="entry name" value="DNA_polIII_beta_N"/>
</dbReference>
<evidence type="ECO:0000259" key="12">
    <source>
        <dbReference type="Pfam" id="PF02768"/>
    </source>
</evidence>
<dbReference type="Pfam" id="PF02767">
    <property type="entry name" value="DNA_pol3_beta_2"/>
    <property type="match status" value="1"/>
</dbReference>
<dbReference type="AlphaFoldDB" id="A0A1F7IBA0"/>
<keyword evidence="4 9" id="KW-0808">Transferase</keyword>
<dbReference type="InterPro" id="IPR046938">
    <property type="entry name" value="DNA_clamp_sf"/>
</dbReference>
<dbReference type="NCBIfam" id="TIGR00663">
    <property type="entry name" value="dnan"/>
    <property type="match status" value="1"/>
</dbReference>
<evidence type="ECO:0000256" key="9">
    <source>
        <dbReference type="PIRNR" id="PIRNR000804"/>
    </source>
</evidence>
<evidence type="ECO:0000256" key="2">
    <source>
        <dbReference type="ARBA" id="ARBA00010752"/>
    </source>
</evidence>
<name>A0A1F7IBA0_9BACT</name>
<comment type="function">
    <text evidence="9">Confers DNA tethering and processivity to DNA polymerases and other proteins. Acts as a clamp, forming a ring around DNA (a reaction catalyzed by the clamp-loading complex) which diffuses in an ATP-independent manner freely and bidirectionally along dsDNA. Initially characterized for its ability to contact the catalytic subunit of DNA polymerase III (Pol III), a complex, multichain enzyme responsible for most of the replicative synthesis in bacteria; Pol III exhibits 3'-5' exonuclease proofreading activity. The beta chain is required for initiation of replication as well as for processivity of DNA replication.</text>
</comment>
<evidence type="ECO:0000256" key="3">
    <source>
        <dbReference type="ARBA" id="ARBA00022490"/>
    </source>
</evidence>
<feature type="domain" description="DNA polymerase III beta sliding clamp central" evidence="11">
    <location>
        <begin position="134"/>
        <end position="238"/>
    </location>
</feature>
<dbReference type="CDD" id="cd00140">
    <property type="entry name" value="beta_clamp"/>
    <property type="match status" value="1"/>
</dbReference>
<evidence type="ECO:0000313" key="13">
    <source>
        <dbReference type="EMBL" id="OGK40637.1"/>
    </source>
</evidence>
<dbReference type="SUPFAM" id="SSF55979">
    <property type="entry name" value="DNA clamp"/>
    <property type="match status" value="3"/>
</dbReference>
<dbReference type="Pfam" id="PF00712">
    <property type="entry name" value="DNA_pol3_beta"/>
    <property type="match status" value="1"/>
</dbReference>
<evidence type="ECO:0000259" key="11">
    <source>
        <dbReference type="Pfam" id="PF02767"/>
    </source>
</evidence>
<dbReference type="GO" id="GO:0005737">
    <property type="term" value="C:cytoplasm"/>
    <property type="evidence" value="ECO:0007669"/>
    <property type="project" value="UniProtKB-SubCell"/>
</dbReference>
<dbReference type="GO" id="GO:0006271">
    <property type="term" value="P:DNA strand elongation involved in DNA replication"/>
    <property type="evidence" value="ECO:0007669"/>
    <property type="project" value="TreeGrafter"/>
</dbReference>
<evidence type="ECO:0000313" key="14">
    <source>
        <dbReference type="Proteomes" id="UP000179024"/>
    </source>
</evidence>
<dbReference type="GO" id="GO:0003677">
    <property type="term" value="F:DNA binding"/>
    <property type="evidence" value="ECO:0007669"/>
    <property type="project" value="UniProtKB-UniRule"/>
</dbReference>
<dbReference type="PIRSF" id="PIRSF000804">
    <property type="entry name" value="DNA_pol_III_b"/>
    <property type="match status" value="1"/>
</dbReference>
<feature type="domain" description="DNA polymerase III beta sliding clamp N-terminal" evidence="10">
    <location>
        <begin position="1"/>
        <end position="119"/>
    </location>
</feature>
<evidence type="ECO:0000256" key="8">
    <source>
        <dbReference type="ARBA" id="ARBA00023125"/>
    </source>
</evidence>
<evidence type="ECO:0000256" key="5">
    <source>
        <dbReference type="ARBA" id="ARBA00022695"/>
    </source>
</evidence>
<keyword evidence="3 9" id="KW-0963">Cytoplasm</keyword>
<evidence type="ECO:0000256" key="1">
    <source>
        <dbReference type="ARBA" id="ARBA00004496"/>
    </source>
</evidence>
<dbReference type="InterPro" id="IPR022637">
    <property type="entry name" value="DNA_polIII_beta_cen"/>
</dbReference>
<dbReference type="InterPro" id="IPR022635">
    <property type="entry name" value="DNA_polIII_beta_C"/>
</dbReference>
<dbReference type="GO" id="GO:0008408">
    <property type="term" value="F:3'-5' exonuclease activity"/>
    <property type="evidence" value="ECO:0007669"/>
    <property type="project" value="InterPro"/>
</dbReference>
<comment type="caution">
    <text evidence="13">The sequence shown here is derived from an EMBL/GenBank/DDBJ whole genome shotgun (WGS) entry which is preliminary data.</text>
</comment>
<dbReference type="Gene3D" id="3.10.150.10">
    <property type="entry name" value="DNA Polymerase III, subunit A, domain 2"/>
    <property type="match status" value="1"/>
</dbReference>
<keyword evidence="6 9" id="KW-0235">DNA replication</keyword>
<gene>
    <name evidence="13" type="ORF">A3F34_02235</name>
</gene>
<dbReference type="Pfam" id="PF02768">
    <property type="entry name" value="DNA_pol3_beta_3"/>
    <property type="match status" value="1"/>
</dbReference>
<dbReference type="EMBL" id="MGAE01000001">
    <property type="protein sequence ID" value="OGK40637.1"/>
    <property type="molecule type" value="Genomic_DNA"/>
</dbReference>